<evidence type="ECO:0000313" key="2">
    <source>
        <dbReference type="Proteomes" id="UP001165063"/>
    </source>
</evidence>
<name>A0A9W7DII2_AMBMO</name>
<comment type="caution">
    <text evidence="1">The sequence shown here is derived from an EMBL/GenBank/DDBJ whole genome shotgun (WGS) entry which is preliminary data.</text>
</comment>
<organism evidence="1 2">
    <name type="scientific">Ambrosiozyma monospora</name>
    <name type="common">Yeast</name>
    <name type="synonym">Endomycopsis monosporus</name>
    <dbReference type="NCBI Taxonomy" id="43982"/>
    <lineage>
        <taxon>Eukaryota</taxon>
        <taxon>Fungi</taxon>
        <taxon>Dikarya</taxon>
        <taxon>Ascomycota</taxon>
        <taxon>Saccharomycotina</taxon>
        <taxon>Pichiomycetes</taxon>
        <taxon>Pichiales</taxon>
        <taxon>Pichiaceae</taxon>
        <taxon>Ambrosiozyma</taxon>
    </lineage>
</organism>
<dbReference type="EMBL" id="BSXU01005205">
    <property type="protein sequence ID" value="GMG51449.1"/>
    <property type="molecule type" value="Genomic_DNA"/>
</dbReference>
<protein>
    <submittedName>
        <fullName evidence="1">Unnamed protein product</fullName>
    </submittedName>
</protein>
<reference evidence="1" key="1">
    <citation type="submission" date="2023-04" db="EMBL/GenBank/DDBJ databases">
        <title>Ambrosiozyma monospora NBRC 1965.</title>
        <authorList>
            <person name="Ichikawa N."/>
            <person name="Sato H."/>
            <person name="Tonouchi N."/>
        </authorList>
    </citation>
    <scope>NUCLEOTIDE SEQUENCE</scope>
    <source>
        <strain evidence="1">NBRC 1965</strain>
    </source>
</reference>
<dbReference type="AlphaFoldDB" id="A0A9W7DII2"/>
<dbReference type="Proteomes" id="UP001165063">
    <property type="component" value="Unassembled WGS sequence"/>
</dbReference>
<evidence type="ECO:0000313" key="1">
    <source>
        <dbReference type="EMBL" id="GMG51449.1"/>
    </source>
</evidence>
<gene>
    <name evidence="1" type="ORF">Amon01_000724000</name>
</gene>
<proteinExistence type="predicted"/>
<keyword evidence="2" id="KW-1185">Reference proteome</keyword>
<sequence length="186" mass="20692">MEFLGYDRLEISSIDPNWLVFKVDFDELCPSSQLQFCACPAIGYQILQTSCFLDGLKFWTFGPLCFCAGAGGGGGGALANSLVWPLAAHSLTVSQSHTHRLHTVEPRLQNLANSHLRHPLCHVHQLQLLGLRRTKHAQNLPHMHPPRPCQQCTSHKQSCGTGFLFSKYSQNANKKTTKIQPNPSFL</sequence>
<accession>A0A9W7DII2</accession>